<keyword evidence="9 10" id="KW-0998">Cell outer membrane</keyword>
<keyword evidence="4 10" id="KW-1134">Transmembrane beta strand</keyword>
<evidence type="ECO:0000256" key="11">
    <source>
        <dbReference type="RuleBase" id="RU003357"/>
    </source>
</evidence>
<evidence type="ECO:0000256" key="8">
    <source>
        <dbReference type="ARBA" id="ARBA00023170"/>
    </source>
</evidence>
<evidence type="ECO:0000256" key="6">
    <source>
        <dbReference type="ARBA" id="ARBA00023077"/>
    </source>
</evidence>
<evidence type="ECO:0000256" key="3">
    <source>
        <dbReference type="ARBA" id="ARBA00022448"/>
    </source>
</evidence>
<dbReference type="Gene3D" id="2.40.170.20">
    <property type="entry name" value="TonB-dependent receptor, beta-barrel domain"/>
    <property type="match status" value="1"/>
</dbReference>
<dbReference type="InterPro" id="IPR012910">
    <property type="entry name" value="Plug_dom"/>
</dbReference>
<feature type="signal peptide" evidence="12">
    <location>
        <begin position="1"/>
        <end position="24"/>
    </location>
</feature>
<feature type="domain" description="TonB-dependent receptor-like beta-barrel" evidence="13">
    <location>
        <begin position="374"/>
        <end position="875"/>
    </location>
</feature>
<evidence type="ECO:0000256" key="9">
    <source>
        <dbReference type="ARBA" id="ARBA00023237"/>
    </source>
</evidence>
<evidence type="ECO:0000256" key="7">
    <source>
        <dbReference type="ARBA" id="ARBA00023136"/>
    </source>
</evidence>
<evidence type="ECO:0000313" key="15">
    <source>
        <dbReference type="EMBL" id="MDK2124118.1"/>
    </source>
</evidence>
<evidence type="ECO:0000259" key="13">
    <source>
        <dbReference type="Pfam" id="PF00593"/>
    </source>
</evidence>
<evidence type="ECO:0000256" key="1">
    <source>
        <dbReference type="ARBA" id="ARBA00004571"/>
    </source>
</evidence>
<dbReference type="PANTHER" id="PTHR47234:SF2">
    <property type="entry name" value="TONB-DEPENDENT RECEPTOR"/>
    <property type="match status" value="1"/>
</dbReference>
<dbReference type="Pfam" id="PF07715">
    <property type="entry name" value="Plug"/>
    <property type="match status" value="1"/>
</dbReference>
<sequence length="914" mass="101082">MKLKRISQAVMLIGAVSIGQMAMAAESIEKIEVTGTSIKRIAKEGAIPVQQLKREDIQRTGATTVAELIQKLPAMQGFTIAPLAAGTNSGGRSSASIHAIGEDYTLVLLNGRRVAPFESGASVNLNSIPLSAVERVEVLTDGASALYGSDAIAGVVNFILKKRETGGNAEVSIDVPQEGGGESWNVNASYGLNLMDDRLNVLVSYRHEEQKLMKATDREFAKSARFPFYFNGHNYRYDKSSPNSIPANVDVEYKDAKGNLQSVSFNPYKRANNGACPQLTYESYNEPDKCIFDYASTVEILPENKRDNMYATANYKINDQFKLFSDLALTRLDLTAKIAPNAVPFSVDVGSDQYKKYILPYLTAEQAKGVTDISGGYRTFDWGGRASQTITDSAHFVFGGEADIAGWNLNSAITWSKNKLDERYVGGYMLDKEFREMMDKREFDPFAPIGQQSEATRAKIAKSIYNGSLRTASTTLKGIDGRASGELFQLPGGAANLGIGADYRELAFEQTPSDVAKKEMIYNVTAPDAYDLKRSNYGMFGELLLPLVKNLEVTVGARYDSISGVKSRFEQAGAMKEETVGERQSSGTYKVSMRYQPMPSLLLRSSYGTGFKTATMLDIARPLTEYGVTATPRSCPFAGNDPNGYCKPGLNTYQQLSVGNDKLKPEKSTQYTLGFRFEPSPLFSGGLDLWDVEIRDAVSSVSEDLAFSDPQRYRELFTTWKEQATGRVYWAFKDAKVNIGKQHNRGIDWDVSSRIKLDFGTLTNSFNGTYMIKADYTKAGTEEWTDSLGFFGIDDQVTFRTVAKFSTTLQTGAFTNSFTVNFRSGYTDASTKVLNLDTGKTEFVRLEVPTYSTIDWQGKYAVNKSLEVRAGIKNLFNREPPLSLRESSGHQVGFDPRYADMMLRTFYATASYKF</sequence>
<keyword evidence="8 15" id="KW-0675">Receptor</keyword>
<feature type="chain" id="PRO_5047020528" evidence="12">
    <location>
        <begin position="25"/>
        <end position="914"/>
    </location>
</feature>
<evidence type="ECO:0000256" key="2">
    <source>
        <dbReference type="ARBA" id="ARBA00009810"/>
    </source>
</evidence>
<dbReference type="InterPro" id="IPR039426">
    <property type="entry name" value="TonB-dep_rcpt-like"/>
</dbReference>
<proteinExistence type="inferred from homology"/>
<comment type="subcellular location">
    <subcellularLocation>
        <location evidence="1 10">Cell outer membrane</location>
        <topology evidence="1 10">Multi-pass membrane protein</topology>
    </subcellularLocation>
</comment>
<dbReference type="Pfam" id="PF00593">
    <property type="entry name" value="TonB_dep_Rec_b-barrel"/>
    <property type="match status" value="1"/>
</dbReference>
<dbReference type="Gene3D" id="2.170.130.10">
    <property type="entry name" value="TonB-dependent receptor, plug domain"/>
    <property type="match status" value="1"/>
</dbReference>
<comment type="caution">
    <text evidence="15">The sequence shown here is derived from an EMBL/GenBank/DDBJ whole genome shotgun (WGS) entry which is preliminary data.</text>
</comment>
<keyword evidence="7 10" id="KW-0472">Membrane</keyword>
<dbReference type="InterPro" id="IPR037066">
    <property type="entry name" value="Plug_dom_sf"/>
</dbReference>
<evidence type="ECO:0000259" key="14">
    <source>
        <dbReference type="Pfam" id="PF07715"/>
    </source>
</evidence>
<evidence type="ECO:0000256" key="10">
    <source>
        <dbReference type="PROSITE-ProRule" id="PRU01360"/>
    </source>
</evidence>
<accession>A0ABT7DYH1</accession>
<dbReference type="PANTHER" id="PTHR47234">
    <property type="match status" value="1"/>
</dbReference>
<dbReference type="RefSeq" id="WP_284100420.1">
    <property type="nucleotide sequence ID" value="NZ_JARRAF010000007.1"/>
</dbReference>
<evidence type="ECO:0000313" key="16">
    <source>
        <dbReference type="Proteomes" id="UP001172778"/>
    </source>
</evidence>
<protein>
    <submittedName>
        <fullName evidence="15">TonB-dependent receptor</fullName>
    </submittedName>
</protein>
<evidence type="ECO:0000256" key="5">
    <source>
        <dbReference type="ARBA" id="ARBA00022692"/>
    </source>
</evidence>
<evidence type="ECO:0000256" key="12">
    <source>
        <dbReference type="SAM" id="SignalP"/>
    </source>
</evidence>
<dbReference type="CDD" id="cd01347">
    <property type="entry name" value="ligand_gated_channel"/>
    <property type="match status" value="1"/>
</dbReference>
<dbReference type="Proteomes" id="UP001172778">
    <property type="component" value="Unassembled WGS sequence"/>
</dbReference>
<reference evidence="15" key="1">
    <citation type="submission" date="2023-03" db="EMBL/GenBank/DDBJ databases">
        <title>Chitinimonas shenzhenensis gen. nov., sp. nov., a novel member of family Burkholderiaceae isolated from activated sludge collected in Shen Zhen, China.</title>
        <authorList>
            <person name="Wang X."/>
        </authorList>
    </citation>
    <scope>NUCLEOTIDE SEQUENCE</scope>
    <source>
        <strain evidence="15">DQS-5</strain>
    </source>
</reference>
<comment type="similarity">
    <text evidence="2 10 11">Belongs to the TonB-dependent receptor family.</text>
</comment>
<keyword evidence="6 11" id="KW-0798">TonB box</keyword>
<dbReference type="InterPro" id="IPR000531">
    <property type="entry name" value="Beta-barrel_TonB"/>
</dbReference>
<evidence type="ECO:0000256" key="4">
    <source>
        <dbReference type="ARBA" id="ARBA00022452"/>
    </source>
</evidence>
<keyword evidence="12" id="KW-0732">Signal</keyword>
<dbReference type="InterPro" id="IPR036942">
    <property type="entry name" value="Beta-barrel_TonB_sf"/>
</dbReference>
<feature type="domain" description="TonB-dependent receptor plug" evidence="14">
    <location>
        <begin position="45"/>
        <end position="155"/>
    </location>
</feature>
<gene>
    <name evidence="15" type="ORF">PZA18_08670</name>
</gene>
<dbReference type="PROSITE" id="PS52016">
    <property type="entry name" value="TONB_DEPENDENT_REC_3"/>
    <property type="match status" value="1"/>
</dbReference>
<organism evidence="15 16">
    <name type="scientific">Parachitinimonas caeni</name>
    <dbReference type="NCBI Taxonomy" id="3031301"/>
    <lineage>
        <taxon>Bacteria</taxon>
        <taxon>Pseudomonadati</taxon>
        <taxon>Pseudomonadota</taxon>
        <taxon>Betaproteobacteria</taxon>
        <taxon>Neisseriales</taxon>
        <taxon>Chitinibacteraceae</taxon>
        <taxon>Parachitinimonas</taxon>
    </lineage>
</organism>
<keyword evidence="5 10" id="KW-0812">Transmembrane</keyword>
<keyword evidence="3 10" id="KW-0813">Transport</keyword>
<keyword evidence="16" id="KW-1185">Reference proteome</keyword>
<name>A0ABT7DYH1_9NEIS</name>
<dbReference type="EMBL" id="JARRAF010000007">
    <property type="protein sequence ID" value="MDK2124118.1"/>
    <property type="molecule type" value="Genomic_DNA"/>
</dbReference>
<dbReference type="SUPFAM" id="SSF56935">
    <property type="entry name" value="Porins"/>
    <property type="match status" value="1"/>
</dbReference>